<dbReference type="AlphaFoldDB" id="A0A8H4R0Z1"/>
<reference evidence="1 2" key="1">
    <citation type="submission" date="2019-12" db="EMBL/GenBank/DDBJ databases">
        <authorList>
            <person name="Floudas D."/>
            <person name="Bentzer J."/>
            <person name="Ahren D."/>
            <person name="Johansson T."/>
            <person name="Persson P."/>
            <person name="Tunlid A."/>
        </authorList>
    </citation>
    <scope>NUCLEOTIDE SEQUENCE [LARGE SCALE GENOMIC DNA]</scope>
    <source>
        <strain evidence="1 2">CBS 102.39</strain>
    </source>
</reference>
<gene>
    <name evidence="1" type="ORF">D9613_000070</name>
</gene>
<keyword evidence="2" id="KW-1185">Reference proteome</keyword>
<organism evidence="1 2">
    <name type="scientific">Agrocybe pediades</name>
    <dbReference type="NCBI Taxonomy" id="84607"/>
    <lineage>
        <taxon>Eukaryota</taxon>
        <taxon>Fungi</taxon>
        <taxon>Dikarya</taxon>
        <taxon>Basidiomycota</taxon>
        <taxon>Agaricomycotina</taxon>
        <taxon>Agaricomycetes</taxon>
        <taxon>Agaricomycetidae</taxon>
        <taxon>Agaricales</taxon>
        <taxon>Agaricineae</taxon>
        <taxon>Strophariaceae</taxon>
        <taxon>Agrocybe</taxon>
    </lineage>
</organism>
<comment type="caution">
    <text evidence="1">The sequence shown here is derived from an EMBL/GenBank/DDBJ whole genome shotgun (WGS) entry which is preliminary data.</text>
</comment>
<protein>
    <submittedName>
        <fullName evidence="1">Uncharacterized protein</fullName>
    </submittedName>
</protein>
<proteinExistence type="predicted"/>
<evidence type="ECO:0000313" key="2">
    <source>
        <dbReference type="Proteomes" id="UP000521872"/>
    </source>
</evidence>
<accession>A0A8H4R0Z1</accession>
<dbReference type="Proteomes" id="UP000521872">
    <property type="component" value="Unassembled WGS sequence"/>
</dbReference>
<sequence>MARPIWVNLFYKCEHLSSGTLKLEKPLELYSSEELERVVLVWESTQVGWRTHDGIPSRRCTIKVEDVRHTRSACWSEYYRHVYLIPSGRWLLVFQTEGEISYYDLESPHYKKKEVMVHDYIRPANCNIVFFAVDISGSLPGESFRLAQYVREDPDAAEGIIYRAIKIWDIAPVLEGKVVISLHAVCLKTIPVDLEVFDGKLSMSLSDGHLAFGVSPDELVQYICVVEWSLVVDGSLDYPRRILYTSVDAVHF</sequence>
<name>A0A8H4R0Z1_9AGAR</name>
<evidence type="ECO:0000313" key="1">
    <source>
        <dbReference type="EMBL" id="KAF4620245.1"/>
    </source>
</evidence>
<dbReference type="EMBL" id="JAACJL010000015">
    <property type="protein sequence ID" value="KAF4620245.1"/>
    <property type="molecule type" value="Genomic_DNA"/>
</dbReference>